<feature type="transmembrane region" description="Helical" evidence="1">
    <location>
        <begin position="80"/>
        <end position="102"/>
    </location>
</feature>
<feature type="transmembrane region" description="Helical" evidence="1">
    <location>
        <begin position="47"/>
        <end position="68"/>
    </location>
</feature>
<dbReference type="eggNOG" id="ENOG50332UY">
    <property type="taxonomic scope" value="Bacteria"/>
</dbReference>
<keyword evidence="1" id="KW-0472">Membrane</keyword>
<feature type="transmembrane region" description="Helical" evidence="1">
    <location>
        <begin position="108"/>
        <end position="129"/>
    </location>
</feature>
<evidence type="ECO:0008006" key="4">
    <source>
        <dbReference type="Google" id="ProtNLM"/>
    </source>
</evidence>
<comment type="caution">
    <text evidence="2">The sequence shown here is derived from an EMBL/GenBank/DDBJ whole genome shotgun (WGS) entry which is preliminary data.</text>
</comment>
<protein>
    <recommendedName>
        <fullName evidence="4">DUF1761 domain-containing protein</fullName>
    </recommendedName>
</protein>
<proteinExistence type="predicted"/>
<name>A0A0A0E7X4_9RHOB</name>
<dbReference type="Proteomes" id="UP000030004">
    <property type="component" value="Unassembled WGS sequence"/>
</dbReference>
<evidence type="ECO:0000313" key="3">
    <source>
        <dbReference type="Proteomes" id="UP000030004"/>
    </source>
</evidence>
<dbReference type="EMBL" id="AQQX01000014">
    <property type="protein sequence ID" value="KGM47126.1"/>
    <property type="molecule type" value="Genomic_DNA"/>
</dbReference>
<dbReference type="InterPro" id="IPR013879">
    <property type="entry name" value="DUF1761"/>
</dbReference>
<sequence length="130" mass="13607">MGVVAVLVAALAGFAMGAVWYMALSKPWIQAAGIEVDETGRPKNGSPLPFVIAGICMILVAGMMRHIFAMAGIETLGESLVAGLGIGLFFITPWVAMNYAYAQRPFKLTILDGGYSILGSAVIGLVLGLF</sequence>
<reference evidence="2 3" key="1">
    <citation type="journal article" date="2015" name="Antonie Van Leeuwenhoek">
        <title>Pseudooceanicola atlanticus gen. nov. sp. nov., isolated from surface seawater of the Atlantic Ocean and reclassification of Oceanicola batsensis, Oceanicola marinus, Oceanicola nitratireducens, Oceanicola nanhaiensis, Oceanicola antarcticus and Oceanicola flagellatus, as Pseudooceanicola batsensis comb. nov., Pseudooceanicola marinus comb. nov., Pseudooceanicola nitratireducens comb. nov., Pseudooceanicola nanhaiensis comb. nov., Pseudooceanicola antarcticus comb. nov., and Pseudooceanicola flagellatus comb. nov.</title>
        <authorList>
            <person name="Lai Q."/>
            <person name="Li G."/>
            <person name="Liu X."/>
            <person name="Du Y."/>
            <person name="Sun F."/>
            <person name="Shao Z."/>
        </authorList>
    </citation>
    <scope>NUCLEOTIDE SEQUENCE [LARGE SCALE GENOMIC DNA]</scope>
    <source>
        <strain evidence="2 3">22II-s11g</strain>
    </source>
</reference>
<dbReference type="OrthoDB" id="344736at2"/>
<dbReference type="Pfam" id="PF08570">
    <property type="entry name" value="DUF1761"/>
    <property type="match status" value="1"/>
</dbReference>
<keyword evidence="3" id="KW-1185">Reference proteome</keyword>
<evidence type="ECO:0000256" key="1">
    <source>
        <dbReference type="SAM" id="Phobius"/>
    </source>
</evidence>
<accession>A0A0A0E7X4</accession>
<evidence type="ECO:0000313" key="2">
    <source>
        <dbReference type="EMBL" id="KGM47126.1"/>
    </source>
</evidence>
<keyword evidence="1" id="KW-1133">Transmembrane helix</keyword>
<gene>
    <name evidence="2" type="ORF">ATO9_20025</name>
</gene>
<dbReference type="RefSeq" id="WP_043753446.1">
    <property type="nucleotide sequence ID" value="NZ_AQQX01000014.1"/>
</dbReference>
<keyword evidence="1" id="KW-0812">Transmembrane</keyword>
<dbReference type="STRING" id="1461694.ATO9_20025"/>
<organism evidence="2 3">
    <name type="scientific">Pseudooceanicola atlanticus</name>
    <dbReference type="NCBI Taxonomy" id="1461694"/>
    <lineage>
        <taxon>Bacteria</taxon>
        <taxon>Pseudomonadati</taxon>
        <taxon>Pseudomonadota</taxon>
        <taxon>Alphaproteobacteria</taxon>
        <taxon>Rhodobacterales</taxon>
        <taxon>Paracoccaceae</taxon>
        <taxon>Pseudooceanicola</taxon>
    </lineage>
</organism>
<dbReference type="AlphaFoldDB" id="A0A0A0E7X4"/>